<reference evidence="1 2" key="1">
    <citation type="submission" date="2020-10" db="EMBL/GenBank/DDBJ databases">
        <title>The Coptis chinensis genome and diversification of protoberbering-type alkaloids.</title>
        <authorList>
            <person name="Wang B."/>
            <person name="Shu S."/>
            <person name="Song C."/>
            <person name="Liu Y."/>
        </authorList>
    </citation>
    <scope>NUCLEOTIDE SEQUENCE [LARGE SCALE GENOMIC DNA]</scope>
    <source>
        <strain evidence="1">HL-2020</strain>
        <tissue evidence="1">Leaf</tissue>
    </source>
</reference>
<evidence type="ECO:0000313" key="1">
    <source>
        <dbReference type="EMBL" id="KAF9619638.1"/>
    </source>
</evidence>
<organism evidence="1 2">
    <name type="scientific">Coptis chinensis</name>
    <dbReference type="NCBI Taxonomy" id="261450"/>
    <lineage>
        <taxon>Eukaryota</taxon>
        <taxon>Viridiplantae</taxon>
        <taxon>Streptophyta</taxon>
        <taxon>Embryophyta</taxon>
        <taxon>Tracheophyta</taxon>
        <taxon>Spermatophyta</taxon>
        <taxon>Magnoliopsida</taxon>
        <taxon>Ranunculales</taxon>
        <taxon>Ranunculaceae</taxon>
        <taxon>Coptidoideae</taxon>
        <taxon>Coptis</taxon>
    </lineage>
</organism>
<comment type="caution">
    <text evidence="1">The sequence shown here is derived from an EMBL/GenBank/DDBJ whole genome shotgun (WGS) entry which is preliminary data.</text>
</comment>
<keyword evidence="2" id="KW-1185">Reference proteome</keyword>
<accession>A0A835IN65</accession>
<evidence type="ECO:0000313" key="2">
    <source>
        <dbReference type="Proteomes" id="UP000631114"/>
    </source>
</evidence>
<dbReference type="Proteomes" id="UP000631114">
    <property type="component" value="Unassembled WGS sequence"/>
</dbReference>
<name>A0A835IN65_9MAGN</name>
<proteinExistence type="predicted"/>
<protein>
    <submittedName>
        <fullName evidence="1">Uncharacterized protein</fullName>
    </submittedName>
</protein>
<sequence length="111" mass="12597">MILSVDKSGIGSLDTTMSKDIACSRLLEQAGSLLRWNADNCDEANVWIQAQTFFDEAKRMDASTSSAFYNALTDVLWYFGQVKFGQGSMNETQTMQTVRFETFSGYFWHHV</sequence>
<gene>
    <name evidence="1" type="ORF">IFM89_007959</name>
</gene>
<dbReference type="EMBL" id="JADFTS010000002">
    <property type="protein sequence ID" value="KAF9619638.1"/>
    <property type="molecule type" value="Genomic_DNA"/>
</dbReference>
<dbReference type="AlphaFoldDB" id="A0A835IN65"/>